<dbReference type="AlphaFoldDB" id="A0AAU7YIU4"/>
<name>A0AAU7YIU4_9RICK</name>
<reference evidence="1" key="1">
    <citation type="submission" date="2024-06" db="EMBL/GenBank/DDBJ databases">
        <title>Genome assembly of the Polyergus mexicanus.</title>
        <authorList>
            <person name="Cash E."/>
            <person name="Tustsui N.D."/>
            <person name="Ward P."/>
            <person name="Nguyen O."/>
            <person name="Sahasrabudhe R."/>
            <person name="Fairbairn C.W."/>
            <person name="Seligmann W.E."/>
            <person name="Sacco S."/>
            <person name="Beraut E."/>
            <person name="Miller C."/>
            <person name="Toffelmier E."/>
            <person name="Shaffer H.B."/>
        </authorList>
    </citation>
    <scope>NUCLEOTIDE SEQUENCE</scope>
    <source>
        <strain evidence="1">NDT 795.1</strain>
    </source>
</reference>
<proteinExistence type="predicted"/>
<dbReference type="EMBL" id="CP158586">
    <property type="protein sequence ID" value="XCA33297.1"/>
    <property type="molecule type" value="Genomic_DNA"/>
</dbReference>
<protein>
    <recommendedName>
        <fullName evidence="2">IrrE N-terminal-like domain-containing protein</fullName>
    </recommendedName>
</protein>
<evidence type="ECO:0000313" key="1">
    <source>
        <dbReference type="EMBL" id="XCA33297.1"/>
    </source>
</evidence>
<organism evidence="1">
    <name type="scientific">Wolbachia endosymbiont of Polyergus mexicanus</name>
    <dbReference type="NCBI Taxonomy" id="3171167"/>
    <lineage>
        <taxon>Bacteria</taxon>
        <taxon>Pseudomonadati</taxon>
        <taxon>Pseudomonadota</taxon>
        <taxon>Alphaproteobacteria</taxon>
        <taxon>Rickettsiales</taxon>
        <taxon>Anaplasmataceae</taxon>
        <taxon>Wolbachieae</taxon>
        <taxon>Wolbachia</taxon>
    </lineage>
</organism>
<sequence length="243" mass="28727">MLIGNLIKQATRVGNSENTIRYIEYLYQFEKFRNTLNLTLSLIKQNRLLFEIYQEGLMDMEEGVCKTIQSCSANRYVIVLRRSNPYIIVHELSHMVENELHLSLEQEFPHKVYQDVEQNLKQANILVQKIISQVIFKEIQAYQTAKSRASELFARYFELFAWAQEVYPKDKEYLIRTQDLNKVFLATDQWKKSCLDPQMMDRIDKEIKEYSNKTASKDVTKVQSSWTNKFSVSVQQSGLRDNR</sequence>
<gene>
    <name evidence="1" type="ORF">ABS808_00145</name>
</gene>
<evidence type="ECO:0008006" key="2">
    <source>
        <dbReference type="Google" id="ProtNLM"/>
    </source>
</evidence>
<accession>A0AAU7YIU4</accession>